<dbReference type="SUPFAM" id="SSF103473">
    <property type="entry name" value="MFS general substrate transporter"/>
    <property type="match status" value="1"/>
</dbReference>
<dbReference type="RefSeq" id="WP_344330147.1">
    <property type="nucleotide sequence ID" value="NZ_BAAAPY010000016.1"/>
</dbReference>
<feature type="transmembrane region" description="Helical" evidence="9">
    <location>
        <begin position="286"/>
        <end position="304"/>
    </location>
</feature>
<feature type="transmembrane region" description="Helical" evidence="9">
    <location>
        <begin position="254"/>
        <end position="274"/>
    </location>
</feature>
<feature type="transmembrane region" description="Helical" evidence="9">
    <location>
        <begin position="94"/>
        <end position="115"/>
    </location>
</feature>
<feature type="transmembrane region" description="Helical" evidence="9">
    <location>
        <begin position="375"/>
        <end position="393"/>
    </location>
</feature>
<evidence type="ECO:0000259" key="10">
    <source>
        <dbReference type="PROSITE" id="PS50850"/>
    </source>
</evidence>
<feature type="transmembrane region" description="Helical" evidence="9">
    <location>
        <begin position="40"/>
        <end position="62"/>
    </location>
</feature>
<comment type="caution">
    <text evidence="11">The sequence shown here is derived from an EMBL/GenBank/DDBJ whole genome shotgun (WGS) entry which is preliminary data.</text>
</comment>
<comment type="similarity">
    <text evidence="7">Belongs to the major facilitator superfamily. Drug:H(+) antiporter-3 (DHA3) (TC 2.A.1.21) family.</text>
</comment>
<dbReference type="PANTHER" id="PTHR23513">
    <property type="entry name" value="INTEGRAL MEMBRANE EFFLUX PROTEIN-RELATED"/>
    <property type="match status" value="1"/>
</dbReference>
<dbReference type="InterPro" id="IPR020846">
    <property type="entry name" value="MFS_dom"/>
</dbReference>
<keyword evidence="12" id="KW-1185">Reference proteome</keyword>
<keyword evidence="5 9" id="KW-1133">Transmembrane helix</keyword>
<comment type="subcellular location">
    <subcellularLocation>
        <location evidence="1">Cell inner membrane</location>
        <topology evidence="1">Multi-pass membrane protein</topology>
    </subcellularLocation>
</comment>
<name>A0ABN2W9E0_9ACTN</name>
<protein>
    <recommendedName>
        <fullName evidence="8">Multidrug efflux pump Tap</fullName>
    </recommendedName>
</protein>
<reference evidence="11 12" key="1">
    <citation type="journal article" date="2019" name="Int. J. Syst. Evol. Microbiol.">
        <title>The Global Catalogue of Microorganisms (GCM) 10K type strain sequencing project: providing services to taxonomists for standard genome sequencing and annotation.</title>
        <authorList>
            <consortium name="The Broad Institute Genomics Platform"/>
            <consortium name="The Broad Institute Genome Sequencing Center for Infectious Disease"/>
            <person name="Wu L."/>
            <person name="Ma J."/>
        </authorList>
    </citation>
    <scope>NUCLEOTIDE SEQUENCE [LARGE SCALE GENOMIC DNA]</scope>
    <source>
        <strain evidence="11 12">JCM 15749</strain>
    </source>
</reference>
<dbReference type="PROSITE" id="PS50850">
    <property type="entry name" value="MFS"/>
    <property type="match status" value="1"/>
</dbReference>
<sequence>MDRSVVVYLTSYGFSSLGNSVAAVVLPLVVLATTGSPLDAGIVAAATAGPAVLSGLFMGGLIDRFDRRTMSIVTDLVAAAGIAALPIVDLVSELSLGWFVLFGIVASFGDVPGLTAREPLVPGVQRRSGIGFERIVGLRESVGAVTMMVGPAVAAALVVTLDGPGALWVTSALALVAALTTLALPRDVGARVADTPSEPPRRAAAQVVAGMVWLARRSPLVRAVTVVNLLLVTVLVAVQGLLLPVHFTVLGQEGRLGLVLTSLAGGMLVGSAAYAMASARLRRRTWLSLSLVGSLVGIGVIGALPGIGWIFAGAALVGLFGGALGALFGVVMIETIPDDLRGRVMSAQNALFTLSPAVGILGAAVLVEYASLETAGAVVIGVWFVAVVAALVLRPLRRIDASAGGA</sequence>
<dbReference type="Pfam" id="PF07690">
    <property type="entry name" value="MFS_1"/>
    <property type="match status" value="1"/>
</dbReference>
<accession>A0ABN2W9E0</accession>
<dbReference type="CDD" id="cd06173">
    <property type="entry name" value="MFS_MefA_like"/>
    <property type="match status" value="1"/>
</dbReference>
<feature type="transmembrane region" description="Helical" evidence="9">
    <location>
        <begin position="310"/>
        <end position="331"/>
    </location>
</feature>
<feature type="transmembrane region" description="Helical" evidence="9">
    <location>
        <begin position="220"/>
        <end position="242"/>
    </location>
</feature>
<evidence type="ECO:0000256" key="6">
    <source>
        <dbReference type="ARBA" id="ARBA00023136"/>
    </source>
</evidence>
<feature type="transmembrane region" description="Helical" evidence="9">
    <location>
        <begin position="136"/>
        <end position="159"/>
    </location>
</feature>
<evidence type="ECO:0000313" key="11">
    <source>
        <dbReference type="EMBL" id="GAA2085461.1"/>
    </source>
</evidence>
<feature type="transmembrane region" description="Helical" evidence="9">
    <location>
        <begin position="69"/>
        <end position="88"/>
    </location>
</feature>
<dbReference type="EMBL" id="BAAAPY010000016">
    <property type="protein sequence ID" value="GAA2085461.1"/>
    <property type="molecule type" value="Genomic_DNA"/>
</dbReference>
<evidence type="ECO:0000256" key="4">
    <source>
        <dbReference type="ARBA" id="ARBA00022692"/>
    </source>
</evidence>
<evidence type="ECO:0000256" key="7">
    <source>
        <dbReference type="ARBA" id="ARBA00038075"/>
    </source>
</evidence>
<dbReference type="InterPro" id="IPR036259">
    <property type="entry name" value="MFS_trans_sf"/>
</dbReference>
<dbReference type="PANTHER" id="PTHR23513:SF9">
    <property type="entry name" value="ENTEROBACTIN EXPORTER ENTS"/>
    <property type="match status" value="1"/>
</dbReference>
<organism evidence="11 12">
    <name type="scientific">Aeromicrobium halocynthiae</name>
    <dbReference type="NCBI Taxonomy" id="560557"/>
    <lineage>
        <taxon>Bacteria</taxon>
        <taxon>Bacillati</taxon>
        <taxon>Actinomycetota</taxon>
        <taxon>Actinomycetes</taxon>
        <taxon>Propionibacteriales</taxon>
        <taxon>Nocardioidaceae</taxon>
        <taxon>Aeromicrobium</taxon>
    </lineage>
</organism>
<evidence type="ECO:0000256" key="2">
    <source>
        <dbReference type="ARBA" id="ARBA00022448"/>
    </source>
</evidence>
<evidence type="ECO:0000256" key="9">
    <source>
        <dbReference type="SAM" id="Phobius"/>
    </source>
</evidence>
<feature type="transmembrane region" description="Helical" evidence="9">
    <location>
        <begin position="12"/>
        <end position="34"/>
    </location>
</feature>
<feature type="domain" description="Major facilitator superfamily (MFS) profile" evidence="10">
    <location>
        <begin position="1"/>
        <end position="398"/>
    </location>
</feature>
<evidence type="ECO:0000256" key="1">
    <source>
        <dbReference type="ARBA" id="ARBA00004429"/>
    </source>
</evidence>
<keyword evidence="2" id="KW-0813">Transport</keyword>
<evidence type="ECO:0000313" key="12">
    <source>
        <dbReference type="Proteomes" id="UP001501480"/>
    </source>
</evidence>
<evidence type="ECO:0000256" key="8">
    <source>
        <dbReference type="ARBA" id="ARBA00040914"/>
    </source>
</evidence>
<keyword evidence="6 9" id="KW-0472">Membrane</keyword>
<dbReference type="InterPro" id="IPR011701">
    <property type="entry name" value="MFS"/>
</dbReference>
<evidence type="ECO:0000256" key="5">
    <source>
        <dbReference type="ARBA" id="ARBA00022989"/>
    </source>
</evidence>
<keyword evidence="4 9" id="KW-0812">Transmembrane</keyword>
<evidence type="ECO:0000256" key="3">
    <source>
        <dbReference type="ARBA" id="ARBA00022475"/>
    </source>
</evidence>
<feature type="transmembrane region" description="Helical" evidence="9">
    <location>
        <begin position="165"/>
        <end position="184"/>
    </location>
</feature>
<keyword evidence="3" id="KW-1003">Cell membrane</keyword>
<dbReference type="Proteomes" id="UP001501480">
    <property type="component" value="Unassembled WGS sequence"/>
</dbReference>
<feature type="transmembrane region" description="Helical" evidence="9">
    <location>
        <begin position="351"/>
        <end position="369"/>
    </location>
</feature>
<proteinExistence type="inferred from homology"/>
<dbReference type="Gene3D" id="1.20.1250.20">
    <property type="entry name" value="MFS general substrate transporter like domains"/>
    <property type="match status" value="2"/>
</dbReference>
<gene>
    <name evidence="11" type="primary">mrx(A)</name>
    <name evidence="11" type="ORF">GCM10009821_28840</name>
</gene>